<proteinExistence type="predicted"/>
<dbReference type="AlphaFoldDB" id="M7YIJ6"/>
<sequence length="217" mass="23280">MSYVGYLPAQNCHTTAICSNNVALLPIHLKNVAQELLTPSHSRLRLRPGNRLHRASGVRGCVSSRRPHGHAEEVLHGAPPGVGPAPRCGRRLPRLLLFPVLLQRGWVREPAVRGGCALGRAWRLAKGKRRQVVLYVAVMGALAAVLSPVHTLATTCPGGSVALGLLLGFVYAALMALVQLFAICAMTAFYYERQENSDNQLGTAGYAKLSSTEEATA</sequence>
<dbReference type="PANTHER" id="PTHR34483:SF5">
    <property type="entry name" value="TRANSMEMBRANE PROTEIN"/>
    <property type="match status" value="1"/>
</dbReference>
<organism evidence="1">
    <name type="scientific">Triticum urartu</name>
    <name type="common">Red wild einkorn</name>
    <name type="synonym">Crithodium urartu</name>
    <dbReference type="NCBI Taxonomy" id="4572"/>
    <lineage>
        <taxon>Eukaryota</taxon>
        <taxon>Viridiplantae</taxon>
        <taxon>Streptophyta</taxon>
        <taxon>Embryophyta</taxon>
        <taxon>Tracheophyta</taxon>
        <taxon>Spermatophyta</taxon>
        <taxon>Magnoliopsida</taxon>
        <taxon>Liliopsida</taxon>
        <taxon>Poales</taxon>
        <taxon>Poaceae</taxon>
        <taxon>BOP clade</taxon>
        <taxon>Pooideae</taxon>
        <taxon>Triticodae</taxon>
        <taxon>Triticeae</taxon>
        <taxon>Triticinae</taxon>
        <taxon>Triticum</taxon>
    </lineage>
</organism>
<gene>
    <name evidence="1" type="ORF">TRIUR3_03461</name>
</gene>
<dbReference type="PANTHER" id="PTHR34483">
    <property type="entry name" value="OS09G0129800 PROTEIN"/>
    <property type="match status" value="1"/>
</dbReference>
<name>M7YIJ6_TRIUA</name>
<dbReference type="EMBL" id="KD271798">
    <property type="protein sequence ID" value="EMS46626.1"/>
    <property type="molecule type" value="Genomic_DNA"/>
</dbReference>
<reference evidence="1" key="1">
    <citation type="journal article" date="2013" name="Nature">
        <title>Draft genome of the wheat A-genome progenitor Triticum urartu.</title>
        <authorList>
            <person name="Ling H.Q."/>
            <person name="Zhao S."/>
            <person name="Liu D."/>
            <person name="Wang J."/>
            <person name="Sun H."/>
            <person name="Zhang C."/>
            <person name="Fan H."/>
            <person name="Li D."/>
            <person name="Dong L."/>
            <person name="Tao Y."/>
            <person name="Gao C."/>
            <person name="Wu H."/>
            <person name="Li Y."/>
            <person name="Cui Y."/>
            <person name="Guo X."/>
            <person name="Zheng S."/>
            <person name="Wang B."/>
            <person name="Yu K."/>
            <person name="Liang Q."/>
            <person name="Yang W."/>
            <person name="Lou X."/>
            <person name="Chen J."/>
            <person name="Feng M."/>
            <person name="Jian J."/>
            <person name="Zhang X."/>
            <person name="Luo G."/>
            <person name="Jiang Y."/>
            <person name="Liu J."/>
            <person name="Wang Z."/>
            <person name="Sha Y."/>
            <person name="Zhang B."/>
            <person name="Wu H."/>
            <person name="Tang D."/>
            <person name="Shen Q."/>
            <person name="Xue P."/>
            <person name="Zou S."/>
            <person name="Wang X."/>
            <person name="Liu X."/>
            <person name="Wang F."/>
            <person name="Yang Y."/>
            <person name="An X."/>
            <person name="Dong Z."/>
            <person name="Zhang K."/>
            <person name="Zhang X."/>
            <person name="Luo M.C."/>
            <person name="Dvorak J."/>
            <person name="Tong Y."/>
            <person name="Wang J."/>
            <person name="Yang H."/>
            <person name="Li Z."/>
            <person name="Wang D."/>
            <person name="Zhang A."/>
            <person name="Wang J."/>
        </authorList>
    </citation>
    <scope>NUCLEOTIDE SEQUENCE</scope>
</reference>
<accession>M7YIJ6</accession>
<protein>
    <submittedName>
        <fullName evidence="1">Uncharacterized protein</fullName>
    </submittedName>
</protein>
<evidence type="ECO:0000313" key="1">
    <source>
        <dbReference type="EMBL" id="EMS46626.1"/>
    </source>
</evidence>